<feature type="transmembrane region" description="Helical" evidence="1">
    <location>
        <begin position="12"/>
        <end position="30"/>
    </location>
</feature>
<organism evidence="3 4">
    <name type="scientific">Streptomyces viridochromogenes Tue57</name>
    <dbReference type="NCBI Taxonomy" id="1160705"/>
    <lineage>
        <taxon>Bacteria</taxon>
        <taxon>Bacillati</taxon>
        <taxon>Actinomycetota</taxon>
        <taxon>Actinomycetes</taxon>
        <taxon>Kitasatosporales</taxon>
        <taxon>Streptomycetaceae</taxon>
        <taxon>Streptomyces</taxon>
    </lineage>
</organism>
<keyword evidence="1" id="KW-1133">Transmembrane helix</keyword>
<reference evidence="3 4" key="1">
    <citation type="journal article" date="2013" name="Genome Announc.">
        <title>Draft Genome Sequence of Streptomyces viridochromogenes Strain Tu57, Producer of Avilamycin.</title>
        <authorList>
            <person name="Gruning B.A."/>
            <person name="Erxleben A."/>
            <person name="Hahnlein A."/>
            <person name="Gunther S."/>
        </authorList>
    </citation>
    <scope>NUCLEOTIDE SEQUENCE [LARGE SCALE GENOMIC DNA]</scope>
    <source>
        <strain evidence="3 4">Tue57</strain>
    </source>
</reference>
<gene>
    <name evidence="3" type="ORF">STVIR_7183</name>
</gene>
<evidence type="ECO:0000256" key="1">
    <source>
        <dbReference type="SAM" id="Phobius"/>
    </source>
</evidence>
<evidence type="ECO:0000259" key="2">
    <source>
        <dbReference type="Pfam" id="PF03364"/>
    </source>
</evidence>
<dbReference type="SUPFAM" id="SSF55961">
    <property type="entry name" value="Bet v1-like"/>
    <property type="match status" value="1"/>
</dbReference>
<dbReference type="InterPro" id="IPR023393">
    <property type="entry name" value="START-like_dom_sf"/>
</dbReference>
<keyword evidence="1" id="KW-0812">Transmembrane</keyword>
<comment type="caution">
    <text evidence="3">The sequence shown here is derived from an EMBL/GenBank/DDBJ whole genome shotgun (WGS) entry which is preliminary data.</text>
</comment>
<proteinExistence type="predicted"/>
<keyword evidence="1" id="KW-0472">Membrane</keyword>
<dbReference type="EMBL" id="AMLP01000225">
    <property type="protein sequence ID" value="ELS51844.1"/>
    <property type="molecule type" value="Genomic_DNA"/>
</dbReference>
<dbReference type="Gene3D" id="3.30.530.20">
    <property type="match status" value="1"/>
</dbReference>
<feature type="transmembrane region" description="Helical" evidence="1">
    <location>
        <begin position="36"/>
        <end position="55"/>
    </location>
</feature>
<evidence type="ECO:0000313" key="3">
    <source>
        <dbReference type="EMBL" id="ELS51844.1"/>
    </source>
</evidence>
<dbReference type="Pfam" id="PF03364">
    <property type="entry name" value="Polyketide_cyc"/>
    <property type="match status" value="1"/>
</dbReference>
<dbReference type="PATRIC" id="fig|1160705.3.peg.7093"/>
<evidence type="ECO:0000313" key="4">
    <source>
        <dbReference type="Proteomes" id="UP000011205"/>
    </source>
</evidence>
<feature type="domain" description="Coenzyme Q-binding protein COQ10 START" evidence="2">
    <location>
        <begin position="94"/>
        <end position="194"/>
    </location>
</feature>
<protein>
    <recommendedName>
        <fullName evidence="2">Coenzyme Q-binding protein COQ10 START domain-containing protein</fullName>
    </recommendedName>
</protein>
<name>L8P6P5_STRVR</name>
<dbReference type="AlphaFoldDB" id="L8P6P5"/>
<accession>L8P6P5</accession>
<sequence>MAGGSRSSTDIRGGHIGLVVTIIALVVIAGFSGPRWTVIVAGCFTAWFVLALAVIRIRTCSDTRNPLRRGGTRRTGQTRPMDWSHYRFRSLWALPAPPVTVYDVLDQPEDYPRWWPQVREVDRIDDTSGVITVRSALPYDLVFTAREARRDRAAGVLEIAMTGDLDGWARWTVTGDGAGSLARYEQVVDVRKPLLRRLAVPGRPVFRANHWLMMRAGRRGLAAYLAGGRQAV</sequence>
<dbReference type="Proteomes" id="UP000011205">
    <property type="component" value="Unassembled WGS sequence"/>
</dbReference>
<dbReference type="InterPro" id="IPR005031">
    <property type="entry name" value="COQ10_START"/>
</dbReference>